<evidence type="ECO:0000256" key="1">
    <source>
        <dbReference type="ARBA" id="ARBA00009183"/>
    </source>
</evidence>
<dbReference type="InterPro" id="IPR036188">
    <property type="entry name" value="FAD/NAD-bd_sf"/>
</dbReference>
<dbReference type="InterPro" id="IPR000960">
    <property type="entry name" value="Flavin_mOase"/>
</dbReference>
<dbReference type="eggNOG" id="KOG1399">
    <property type="taxonomic scope" value="Eukaryota"/>
</dbReference>
<proteinExistence type="inferred from homology"/>
<dbReference type="RefSeq" id="XP_004344508.2">
    <property type="nucleotide sequence ID" value="XM_004344458.2"/>
</dbReference>
<dbReference type="InParanoid" id="A0A0D2X4S8"/>
<organism evidence="7 8">
    <name type="scientific">Capsaspora owczarzaki (strain ATCC 30864)</name>
    <dbReference type="NCBI Taxonomy" id="595528"/>
    <lineage>
        <taxon>Eukaryota</taxon>
        <taxon>Filasterea</taxon>
        <taxon>Capsaspora</taxon>
    </lineage>
</organism>
<dbReference type="GO" id="GO:0050660">
    <property type="term" value="F:flavin adenine dinucleotide binding"/>
    <property type="evidence" value="ECO:0007669"/>
    <property type="project" value="InterPro"/>
</dbReference>
<keyword evidence="7" id="KW-0503">Monooxygenase</keyword>
<evidence type="ECO:0000313" key="8">
    <source>
        <dbReference type="Proteomes" id="UP000008743"/>
    </source>
</evidence>
<reference evidence="8" key="1">
    <citation type="submission" date="2011-02" db="EMBL/GenBank/DDBJ databases">
        <title>The Genome Sequence of Capsaspora owczarzaki ATCC 30864.</title>
        <authorList>
            <person name="Russ C."/>
            <person name="Cuomo C."/>
            <person name="Burger G."/>
            <person name="Gray M.W."/>
            <person name="Holland P.W.H."/>
            <person name="King N."/>
            <person name="Lang F.B.F."/>
            <person name="Roger A.J."/>
            <person name="Ruiz-Trillo I."/>
            <person name="Young S.K."/>
            <person name="Zeng Q."/>
            <person name="Gargeya S."/>
            <person name="Alvarado L."/>
            <person name="Berlin A."/>
            <person name="Chapman S.B."/>
            <person name="Chen Z."/>
            <person name="Freedman E."/>
            <person name="Gellesch M."/>
            <person name="Goldberg J."/>
            <person name="Griggs A."/>
            <person name="Gujja S."/>
            <person name="Heilman E."/>
            <person name="Heiman D."/>
            <person name="Howarth C."/>
            <person name="Mehta T."/>
            <person name="Neiman D."/>
            <person name="Pearson M."/>
            <person name="Roberts A."/>
            <person name="Saif S."/>
            <person name="Shea T."/>
            <person name="Shenoy N."/>
            <person name="Sisk P."/>
            <person name="Stolte C."/>
            <person name="Sykes S."/>
            <person name="White J."/>
            <person name="Yandava C."/>
            <person name="Haas B."/>
            <person name="Nusbaum C."/>
            <person name="Birren B."/>
        </authorList>
    </citation>
    <scope>NUCLEOTIDE SEQUENCE</scope>
    <source>
        <strain evidence="8">ATCC 30864</strain>
    </source>
</reference>
<dbReference type="Proteomes" id="UP000008743">
    <property type="component" value="Unassembled WGS sequence"/>
</dbReference>
<dbReference type="GO" id="GO:0050661">
    <property type="term" value="F:NADP binding"/>
    <property type="evidence" value="ECO:0007669"/>
    <property type="project" value="InterPro"/>
</dbReference>
<keyword evidence="3" id="KW-0274">FAD</keyword>
<evidence type="ECO:0000256" key="4">
    <source>
        <dbReference type="ARBA" id="ARBA00022857"/>
    </source>
</evidence>
<comment type="similarity">
    <text evidence="1">Belongs to the FMO family.</text>
</comment>
<keyword evidence="2" id="KW-0285">Flavoprotein</keyword>
<keyword evidence="5" id="KW-0560">Oxidoreductase</keyword>
<keyword evidence="6" id="KW-0732">Signal</keyword>
<protein>
    <submittedName>
        <fullName evidence="7">Flavin-binding family monooxygenase</fullName>
    </submittedName>
</protein>
<dbReference type="GO" id="GO:0004499">
    <property type="term" value="F:N,N-dimethylaniline monooxygenase activity"/>
    <property type="evidence" value="ECO:0007669"/>
    <property type="project" value="InterPro"/>
</dbReference>
<evidence type="ECO:0000256" key="6">
    <source>
        <dbReference type="SAM" id="SignalP"/>
    </source>
</evidence>
<dbReference type="Gene3D" id="3.50.50.60">
    <property type="entry name" value="FAD/NAD(P)-binding domain"/>
    <property type="match status" value="1"/>
</dbReference>
<keyword evidence="4" id="KW-0521">NADP</keyword>
<accession>A0A0D2X4S8</accession>
<dbReference type="FunCoup" id="A0A0D2X4S8">
    <property type="interactions" value="18"/>
</dbReference>
<evidence type="ECO:0000256" key="5">
    <source>
        <dbReference type="ARBA" id="ARBA00023002"/>
    </source>
</evidence>
<name>A0A0D2X4S8_CAPO3</name>
<keyword evidence="8" id="KW-1185">Reference proteome</keyword>
<dbReference type="PRINTS" id="PR00370">
    <property type="entry name" value="FMOXYGENASE"/>
</dbReference>
<dbReference type="AlphaFoldDB" id="A0A0D2X4S8"/>
<gene>
    <name evidence="7" type="ORF">CAOG_006887</name>
</gene>
<dbReference type="InterPro" id="IPR050346">
    <property type="entry name" value="FMO-like"/>
</dbReference>
<dbReference type="STRING" id="595528.A0A0D2X4S8"/>
<dbReference type="InterPro" id="IPR020946">
    <property type="entry name" value="Flavin_mOase-like"/>
</dbReference>
<dbReference type="PhylomeDB" id="A0A0D2X4S8"/>
<sequence>MSIAAAVVLLAALVLVAAVARLALMRNPMTYTAYLKRSSRRLKSDGAIAATGTGELPDSPQPRVLVIGAGFSGLAMCAALKRHGIPFDCVERAHGVGGNWLHGTYDNVHIISSRKTTEYKDFPMPESYPDFPSRDQVLAYLESYAAHFKLNEHIRFNTEVSSIEPAERQPGFWKVSIDGGLDGQREEKVYGGVFLCNGHHWDMRFASYPGPFTGDVIHSKQYKSPSSLAGKRVLVIGGGNSACDIAVEAGRIGAASHISMRRGYWFLPRTIAGIPAVEIIRPWVPIWAQRLLIRAFVKLSIGSYTSYGLQVPDHKIWDHHPTINTELLHYLKLGKIAPHSDITRFAEKTVFFSDGTSCEVDLIVHATGFNVSLKPLRSDLVATEVSPHNGRTYFQLVDGMFPIDQRNLYVVGIGQPRYGAGSLLTVVTELAAEMHLLQPSVSRPVGSLLAAVGGKRLAQKKCVDAHLIDPIDAFNKCLLVLGIVPHLAKIDRLLQLIGR</sequence>
<dbReference type="Pfam" id="PF00743">
    <property type="entry name" value="FMO-like"/>
    <property type="match status" value="1"/>
</dbReference>
<evidence type="ECO:0000313" key="7">
    <source>
        <dbReference type="EMBL" id="KJE96584.1"/>
    </source>
</evidence>
<evidence type="ECO:0000256" key="2">
    <source>
        <dbReference type="ARBA" id="ARBA00022630"/>
    </source>
</evidence>
<dbReference type="OrthoDB" id="66881at2759"/>
<dbReference type="SUPFAM" id="SSF51905">
    <property type="entry name" value="FAD/NAD(P)-binding domain"/>
    <property type="match status" value="2"/>
</dbReference>
<dbReference type="EMBL" id="KE346371">
    <property type="protein sequence ID" value="KJE96584.1"/>
    <property type="molecule type" value="Genomic_DNA"/>
</dbReference>
<feature type="signal peptide" evidence="6">
    <location>
        <begin position="1"/>
        <end position="18"/>
    </location>
</feature>
<dbReference type="PANTHER" id="PTHR23023">
    <property type="entry name" value="DIMETHYLANILINE MONOOXYGENASE"/>
    <property type="match status" value="1"/>
</dbReference>
<feature type="chain" id="PRO_5002255057" evidence="6">
    <location>
        <begin position="19"/>
        <end position="499"/>
    </location>
</feature>
<evidence type="ECO:0000256" key="3">
    <source>
        <dbReference type="ARBA" id="ARBA00022827"/>
    </source>
</evidence>